<dbReference type="InterPro" id="IPR005747">
    <property type="entry name" value="MutS2"/>
</dbReference>
<dbReference type="InterPro" id="IPR046893">
    <property type="entry name" value="MSSS"/>
</dbReference>
<dbReference type="SUPFAM" id="SSF52540">
    <property type="entry name" value="P-loop containing nucleoside triphosphate hydrolases"/>
    <property type="match status" value="1"/>
</dbReference>
<dbReference type="SUPFAM" id="SSF160443">
    <property type="entry name" value="SMR domain-like"/>
    <property type="match status" value="1"/>
</dbReference>
<proteinExistence type="inferred from homology"/>
<dbReference type="InterPro" id="IPR036063">
    <property type="entry name" value="Smr_dom_sf"/>
</dbReference>
<evidence type="ECO:0000256" key="1">
    <source>
        <dbReference type="ARBA" id="ARBA00022730"/>
    </source>
</evidence>
<keyword evidence="1 7" id="KW-0699">rRNA-binding</keyword>
<dbReference type="GO" id="GO:0030983">
    <property type="term" value="F:mismatched DNA binding"/>
    <property type="evidence" value="ECO:0007669"/>
    <property type="project" value="InterPro"/>
</dbReference>
<dbReference type="InterPro" id="IPR036187">
    <property type="entry name" value="DNA_mismatch_repair_MutS_sf"/>
</dbReference>
<keyword evidence="4 7" id="KW-0067">ATP-binding</keyword>
<comment type="function">
    <text evidence="7">Endonuclease that is involved in the suppression of homologous recombination and thus may have a key role in the control of bacterial genetic diversity.</text>
</comment>
<protein>
    <recommendedName>
        <fullName evidence="7">Endonuclease MutS2</fullName>
        <ecNumber evidence="7">3.1.-.-</ecNumber>
    </recommendedName>
    <alternativeName>
        <fullName evidence="7">Ribosome-associated protein quality control-upstream factor</fullName>
        <shortName evidence="7">RQC-upstream factor</shortName>
        <shortName evidence="7">RqcU</shortName>
        <ecNumber evidence="7">3.6.4.-</ecNumber>
    </alternativeName>
</protein>
<dbReference type="SMART" id="SM00463">
    <property type="entry name" value="SMR"/>
    <property type="match status" value="1"/>
</dbReference>
<sequence>MHALKVLEFDAIRARLQAHCETTLATASAADLEPSFVEQDVWELLETTAEAYEALGRHSVPSLGAVRDLRDALTRSKKGGILGGQELYQIADAMSAIRQLRAFLEPRREDMPRLQPFSASLPENRKVEEQLYASLDPDGTVRDDASTALANLRQKKKAAAARITERIQAYISGRTRDLLSDPIYTVRDGRYVIPLKAENRGKIRGIVHDTSASGQTIYLEPEDVLQLGNALREVEAAERIEVQKVLTALSGKVGSIASETIGGIEAAATVDLHFAKARLGFEMKGTMPQRAQGTAYLKVQGGKHPLLDQATAVPLDIAVGKGKSVLITGPNTGGKTVSIKTVGLFVLMAQSGLMPPALDIRLAPFTQAWADIGDEQSLQQSLSTFSGHIRNIAEALKRLKDGSLVLLDEVGAGTDPAEGAALAKAILQAMSAKGATVLASTHYGELKAFAYNEEGFENAAMEFDPKTFRPTYRLIMGAPGASHALRIAERYGIPAEVVEQAREGLGDQAQDLALMMERLEQSQRQARVAQSEADKRSEQLKRSEQKAAKKLAEAEEIRQTAHSRANEVIEAALREIRLEASRLFEELKQAPIDPKTQQRVRQSLRDLDAVGRDFAGEFVPKRKGATSVPEGLVRGSLVKVDGYSQIGTVLEEPREGRVFVQLGPLKMTVPAQSLSLADRQTATSVKPRTNIQLQKTINATTEIQLIQKRAEEAIRELERFVDDSMMSGVPSIRIVHGKGEGILRKVTQEFLRSHPGVAAFRDGEPSEGGQGVTIATFK</sequence>
<dbReference type="PROSITE" id="PS00486">
    <property type="entry name" value="DNA_MISMATCH_REPAIR_2"/>
    <property type="match status" value="1"/>
</dbReference>
<dbReference type="eggNOG" id="COG1193">
    <property type="taxonomic scope" value="Bacteria"/>
</dbReference>
<dbReference type="InterPro" id="IPR002625">
    <property type="entry name" value="Smr_dom"/>
</dbReference>
<dbReference type="SMART" id="SM00534">
    <property type="entry name" value="MUTSac"/>
    <property type="match status" value="1"/>
</dbReference>
<keyword evidence="2 7" id="KW-0547">Nucleotide-binding</keyword>
<evidence type="ECO:0000313" key="11">
    <source>
        <dbReference type="Proteomes" id="UP000027982"/>
    </source>
</evidence>
<keyword evidence="7" id="KW-0255">Endonuclease</keyword>
<dbReference type="STRING" id="661478.OP10G_3086"/>
<comment type="subunit">
    <text evidence="7">Homodimer. Binds to stalled ribosomes, contacting rRNA.</text>
</comment>
<comment type="function">
    <text evidence="7">Acts as a ribosome collision sensor, splitting the ribosome into its 2 subunits. Detects stalled/collided 70S ribosomes which it binds and splits by an ATP-hydrolysis driven conformational change. Acts upstream of the ribosome quality control system (RQC), a ribosome-associated complex that mediates the extraction of incompletely synthesized nascent chains from stalled ribosomes and their subsequent degradation. Probably generates substrates for RQC.</text>
</comment>
<keyword evidence="3 7" id="KW-0378">Hydrolase</keyword>
<dbReference type="PANTHER" id="PTHR48466:SF2">
    <property type="entry name" value="OS10G0509000 PROTEIN"/>
    <property type="match status" value="1"/>
</dbReference>
<evidence type="ECO:0000256" key="8">
    <source>
        <dbReference type="SAM" id="MobiDB-lite"/>
    </source>
</evidence>
<keyword evidence="6 7" id="KW-0238">DNA-binding</keyword>
<gene>
    <name evidence="7" type="primary">mutS2</name>
    <name evidence="7" type="synonym">rqcU</name>
    <name evidence="10" type="ORF">OP10G_3086</name>
</gene>
<feature type="domain" description="Smr" evidence="9">
    <location>
        <begin position="703"/>
        <end position="778"/>
    </location>
</feature>
<dbReference type="SMART" id="SM00533">
    <property type="entry name" value="MUTSd"/>
    <property type="match status" value="1"/>
</dbReference>
<dbReference type="EC" id="3.6.4.-" evidence="7"/>
<keyword evidence="11" id="KW-1185">Reference proteome</keyword>
<dbReference type="InterPro" id="IPR007696">
    <property type="entry name" value="DNA_mismatch_repair_MutS_core"/>
</dbReference>
<dbReference type="GO" id="GO:0019843">
    <property type="term" value="F:rRNA binding"/>
    <property type="evidence" value="ECO:0007669"/>
    <property type="project" value="UniProtKB-UniRule"/>
</dbReference>
<dbReference type="PROSITE" id="PS50828">
    <property type="entry name" value="SMR"/>
    <property type="match status" value="1"/>
</dbReference>
<dbReference type="GO" id="GO:0072344">
    <property type="term" value="P:rescue of stalled ribosome"/>
    <property type="evidence" value="ECO:0007669"/>
    <property type="project" value="UniProtKB-UniRule"/>
</dbReference>
<dbReference type="InterPro" id="IPR027417">
    <property type="entry name" value="P-loop_NTPase"/>
</dbReference>
<dbReference type="NCBIfam" id="TIGR01069">
    <property type="entry name" value="mutS2"/>
    <property type="match status" value="1"/>
</dbReference>
<dbReference type="PANTHER" id="PTHR48466">
    <property type="entry name" value="OS10G0509000 PROTEIN-RELATED"/>
    <property type="match status" value="1"/>
</dbReference>
<dbReference type="EMBL" id="CP007139">
    <property type="protein sequence ID" value="AIE86454.1"/>
    <property type="molecule type" value="Genomic_DNA"/>
</dbReference>
<accession>A0A068NXT0</accession>
<dbReference type="GO" id="GO:0005524">
    <property type="term" value="F:ATP binding"/>
    <property type="evidence" value="ECO:0007669"/>
    <property type="project" value="UniProtKB-UniRule"/>
</dbReference>
<dbReference type="GO" id="GO:0043023">
    <property type="term" value="F:ribosomal large subunit binding"/>
    <property type="evidence" value="ECO:0007669"/>
    <property type="project" value="UniProtKB-UniRule"/>
</dbReference>
<dbReference type="GO" id="GO:0016887">
    <property type="term" value="F:ATP hydrolysis activity"/>
    <property type="evidence" value="ECO:0007669"/>
    <property type="project" value="InterPro"/>
</dbReference>
<organism evidence="10 11">
    <name type="scientific">Fimbriimonas ginsengisoli Gsoil 348</name>
    <dbReference type="NCBI Taxonomy" id="661478"/>
    <lineage>
        <taxon>Bacteria</taxon>
        <taxon>Bacillati</taxon>
        <taxon>Armatimonadota</taxon>
        <taxon>Fimbriimonadia</taxon>
        <taxon>Fimbriimonadales</taxon>
        <taxon>Fimbriimonadaceae</taxon>
        <taxon>Fimbriimonas</taxon>
    </lineage>
</organism>
<keyword evidence="5 7" id="KW-0694">RNA-binding</keyword>
<evidence type="ECO:0000256" key="6">
    <source>
        <dbReference type="ARBA" id="ARBA00023125"/>
    </source>
</evidence>
<evidence type="ECO:0000256" key="5">
    <source>
        <dbReference type="ARBA" id="ARBA00022884"/>
    </source>
</evidence>
<reference evidence="10 11" key="1">
    <citation type="journal article" date="2014" name="PLoS ONE">
        <title>The first complete genome sequence of the class fimbriimonadia in the phylum armatimonadetes.</title>
        <authorList>
            <person name="Hu Z.Y."/>
            <person name="Wang Y.Z."/>
            <person name="Im W.T."/>
            <person name="Wang S.Y."/>
            <person name="Zhao G.P."/>
            <person name="Zheng H.J."/>
            <person name="Quan Z.X."/>
        </authorList>
    </citation>
    <scope>NUCLEOTIDE SEQUENCE [LARGE SCALE GENOMIC DNA]</scope>
    <source>
        <strain evidence="10">Gsoil 348</strain>
    </source>
</reference>
<feature type="region of interest" description="Disordered" evidence="8">
    <location>
        <begin position="525"/>
        <end position="547"/>
    </location>
</feature>
<dbReference type="RefSeq" id="WP_025229580.1">
    <property type="nucleotide sequence ID" value="NZ_CP007139.1"/>
</dbReference>
<feature type="binding site" evidence="7">
    <location>
        <begin position="329"/>
        <end position="336"/>
    </location>
    <ligand>
        <name>ATP</name>
        <dbReference type="ChEBI" id="CHEBI:30616"/>
    </ligand>
</feature>
<dbReference type="Pfam" id="PF00488">
    <property type="entry name" value="MutS_V"/>
    <property type="match status" value="1"/>
</dbReference>
<dbReference type="Pfam" id="PF20297">
    <property type="entry name" value="MSSS"/>
    <property type="match status" value="1"/>
</dbReference>
<dbReference type="CDD" id="cd06503">
    <property type="entry name" value="ATP-synt_Fo_b"/>
    <property type="match status" value="1"/>
</dbReference>
<dbReference type="Proteomes" id="UP000027982">
    <property type="component" value="Chromosome"/>
</dbReference>
<dbReference type="OrthoDB" id="9808166at2"/>
<evidence type="ECO:0000256" key="2">
    <source>
        <dbReference type="ARBA" id="ARBA00022741"/>
    </source>
</evidence>
<dbReference type="Gene3D" id="3.40.50.300">
    <property type="entry name" value="P-loop containing nucleotide triphosphate hydrolases"/>
    <property type="match status" value="1"/>
</dbReference>
<dbReference type="AlphaFoldDB" id="A0A068NXT0"/>
<dbReference type="InterPro" id="IPR045076">
    <property type="entry name" value="MutS"/>
</dbReference>
<dbReference type="KEGG" id="fgi:OP10G_3086"/>
<dbReference type="GO" id="GO:0045910">
    <property type="term" value="P:negative regulation of DNA recombination"/>
    <property type="evidence" value="ECO:0007669"/>
    <property type="project" value="InterPro"/>
</dbReference>
<dbReference type="SUPFAM" id="SSF48334">
    <property type="entry name" value="DNA repair protein MutS, domain III"/>
    <property type="match status" value="1"/>
</dbReference>
<dbReference type="FunFam" id="3.40.50.300:FF:000830">
    <property type="entry name" value="Endonuclease MutS2"/>
    <property type="match status" value="1"/>
</dbReference>
<keyword evidence="7" id="KW-0540">Nuclease</keyword>
<dbReference type="HOGENOM" id="CLU_011252_2_1_0"/>
<dbReference type="Pfam" id="PF01713">
    <property type="entry name" value="Smr"/>
    <property type="match status" value="1"/>
</dbReference>
<evidence type="ECO:0000259" key="9">
    <source>
        <dbReference type="PROSITE" id="PS50828"/>
    </source>
</evidence>
<evidence type="ECO:0000256" key="7">
    <source>
        <dbReference type="HAMAP-Rule" id="MF_00092"/>
    </source>
</evidence>
<dbReference type="GO" id="GO:0004519">
    <property type="term" value="F:endonuclease activity"/>
    <property type="evidence" value="ECO:0007669"/>
    <property type="project" value="UniProtKB-UniRule"/>
</dbReference>
<dbReference type="Gene3D" id="3.30.1370.110">
    <property type="match status" value="1"/>
</dbReference>
<name>A0A068NXT0_FIMGI</name>
<dbReference type="InterPro" id="IPR000432">
    <property type="entry name" value="DNA_mismatch_repair_MutS_C"/>
</dbReference>
<feature type="compositionally biased region" description="Basic and acidic residues" evidence="8">
    <location>
        <begin position="532"/>
        <end position="547"/>
    </location>
</feature>
<dbReference type="PIRSF" id="PIRSF005814">
    <property type="entry name" value="MutS_YshD"/>
    <property type="match status" value="1"/>
</dbReference>
<dbReference type="HAMAP" id="MF_00092">
    <property type="entry name" value="MutS2"/>
    <property type="match status" value="1"/>
</dbReference>
<dbReference type="GO" id="GO:0140664">
    <property type="term" value="F:ATP-dependent DNA damage sensor activity"/>
    <property type="evidence" value="ECO:0007669"/>
    <property type="project" value="InterPro"/>
</dbReference>
<comment type="similarity">
    <text evidence="7">Belongs to the DNA mismatch repair MutS family. MutS2 subfamily.</text>
</comment>
<evidence type="ECO:0000313" key="10">
    <source>
        <dbReference type="EMBL" id="AIE86454.1"/>
    </source>
</evidence>
<dbReference type="EC" id="3.1.-.-" evidence="7"/>
<evidence type="ECO:0000256" key="4">
    <source>
        <dbReference type="ARBA" id="ARBA00022840"/>
    </source>
</evidence>
<dbReference type="GO" id="GO:0006298">
    <property type="term" value="P:mismatch repair"/>
    <property type="evidence" value="ECO:0007669"/>
    <property type="project" value="InterPro"/>
</dbReference>
<evidence type="ECO:0000256" key="3">
    <source>
        <dbReference type="ARBA" id="ARBA00022801"/>
    </source>
</evidence>